<feature type="repeat" description="WD" evidence="3">
    <location>
        <begin position="448"/>
        <end position="491"/>
    </location>
</feature>
<dbReference type="PROSITE" id="PS50897">
    <property type="entry name" value="CTLH"/>
    <property type="match status" value="1"/>
</dbReference>
<organism evidence="7 8">
    <name type="scientific">Quercus suber</name>
    <name type="common">Cork oak</name>
    <dbReference type="NCBI Taxonomy" id="58331"/>
    <lineage>
        <taxon>Eukaryota</taxon>
        <taxon>Viridiplantae</taxon>
        <taxon>Streptophyta</taxon>
        <taxon>Embryophyta</taxon>
        <taxon>Tracheophyta</taxon>
        <taxon>Spermatophyta</taxon>
        <taxon>Magnoliopsida</taxon>
        <taxon>eudicotyledons</taxon>
        <taxon>Gunneridae</taxon>
        <taxon>Pentapetalae</taxon>
        <taxon>rosids</taxon>
        <taxon>fabids</taxon>
        <taxon>Fagales</taxon>
        <taxon>Fagaceae</taxon>
        <taxon>Quercus</taxon>
    </lineage>
</organism>
<dbReference type="Proteomes" id="UP000237347">
    <property type="component" value="Unassembled WGS sequence"/>
</dbReference>
<dbReference type="InterPro" id="IPR006594">
    <property type="entry name" value="LisH"/>
</dbReference>
<feature type="region of interest" description="Disordered" evidence="4">
    <location>
        <begin position="201"/>
        <end position="220"/>
    </location>
</feature>
<feature type="domain" description="CTLH" evidence="5">
    <location>
        <begin position="34"/>
        <end position="92"/>
    </location>
</feature>
<feature type="compositionally biased region" description="Low complexity" evidence="4">
    <location>
        <begin position="897"/>
        <end position="910"/>
    </location>
</feature>
<dbReference type="Gene3D" id="2.130.10.10">
    <property type="entry name" value="YVTN repeat-like/Quinoprotein amine dehydrogenase"/>
    <property type="match status" value="2"/>
</dbReference>
<evidence type="ECO:0000259" key="5">
    <source>
        <dbReference type="PROSITE" id="PS50897"/>
    </source>
</evidence>
<feature type="region of interest" description="Disordered" evidence="4">
    <location>
        <begin position="987"/>
        <end position="1020"/>
    </location>
</feature>
<reference evidence="7 8" key="1">
    <citation type="journal article" date="2018" name="Sci. Data">
        <title>The draft genome sequence of cork oak.</title>
        <authorList>
            <person name="Ramos A.M."/>
            <person name="Usie A."/>
            <person name="Barbosa P."/>
            <person name="Barros P.M."/>
            <person name="Capote T."/>
            <person name="Chaves I."/>
            <person name="Simoes F."/>
            <person name="Abreu I."/>
            <person name="Carrasquinho I."/>
            <person name="Faro C."/>
            <person name="Guimaraes J.B."/>
            <person name="Mendonca D."/>
            <person name="Nobrega F."/>
            <person name="Rodrigues L."/>
            <person name="Saibo N.J.M."/>
            <person name="Varela M.C."/>
            <person name="Egas C."/>
            <person name="Matos J."/>
            <person name="Miguel C.M."/>
            <person name="Oliveira M.M."/>
            <person name="Ricardo C.P."/>
            <person name="Goncalves S."/>
        </authorList>
    </citation>
    <scope>NUCLEOTIDE SEQUENCE [LARGE SCALE GENOMIC DNA]</scope>
    <source>
        <strain evidence="8">cv. HL8</strain>
    </source>
</reference>
<dbReference type="InterPro" id="IPR001680">
    <property type="entry name" value="WD40_rpt"/>
</dbReference>
<dbReference type="InterPro" id="IPR036322">
    <property type="entry name" value="WD40_repeat_dom_sf"/>
</dbReference>
<dbReference type="SUPFAM" id="SSF50978">
    <property type="entry name" value="WD40 repeat-like"/>
    <property type="match status" value="1"/>
</dbReference>
<dbReference type="Pfam" id="PF21359">
    <property type="entry name" value="zf_topless"/>
    <property type="match status" value="1"/>
</dbReference>
<dbReference type="Pfam" id="PF17814">
    <property type="entry name" value="LisH_TPL"/>
    <property type="match status" value="1"/>
</dbReference>
<dbReference type="InterPro" id="IPR054080">
    <property type="entry name" value="TPR1-like_2nd"/>
</dbReference>
<feature type="domain" description="ELMO" evidence="6">
    <location>
        <begin position="1213"/>
        <end position="1385"/>
    </location>
</feature>
<keyword evidence="2" id="KW-0677">Repeat</keyword>
<dbReference type="InterPro" id="IPR015943">
    <property type="entry name" value="WD40/YVTN_repeat-like_dom_sf"/>
</dbReference>
<dbReference type="InterPro" id="IPR006816">
    <property type="entry name" value="ELMO_dom"/>
</dbReference>
<evidence type="ECO:0000313" key="7">
    <source>
        <dbReference type="EMBL" id="KAK7852214.1"/>
    </source>
</evidence>
<dbReference type="Pfam" id="PF00400">
    <property type="entry name" value="WD40"/>
    <property type="match status" value="2"/>
</dbReference>
<dbReference type="Pfam" id="PF04727">
    <property type="entry name" value="ELMO_CED12"/>
    <property type="match status" value="1"/>
</dbReference>
<dbReference type="PANTHER" id="PTHR44083">
    <property type="entry name" value="TOPLESS-RELATED PROTEIN 1-RELATED"/>
    <property type="match status" value="1"/>
</dbReference>
<evidence type="ECO:0000256" key="4">
    <source>
        <dbReference type="SAM" id="MobiDB-lite"/>
    </source>
</evidence>
<dbReference type="SMART" id="SM00320">
    <property type="entry name" value="WD40"/>
    <property type="match status" value="6"/>
</dbReference>
<dbReference type="PANTHER" id="PTHR44083:SF5">
    <property type="entry name" value="PROTEIN TOPLESS-RELATED PROTEIN 2"/>
    <property type="match status" value="1"/>
</dbReference>
<feature type="compositionally biased region" description="Pro residues" evidence="4">
    <location>
        <begin position="948"/>
        <end position="964"/>
    </location>
</feature>
<keyword evidence="8" id="KW-1185">Reference proteome</keyword>
<sequence length="1404" mass="155615">MSSLSRELVFLILQFLDEEKFKETVHKLEQESGFFFNMKHFEDQVQAGEWDEVERYLCGFTKVEDNRYSMKIFFEIRKQKYLEALDRQDRAKAVEILVKDLKVFASFNEELFKEITQLLTLDNFRQNEQLSKYGDTKSARNIMLIELKKLIEANPLFRDKLVFPSFKSSRLRTLINQSLNWQHQLCKNPRPNPDIKTLFTDHSCSPNSNGGRPPPTNSPLMGPIPKAGAFPPIGAHGPFQPVVSPAPGAIAGWMSGTNPSLPHAAVAAGSPGLVQPSSAAAFLKHPRNSTGVTSMDYQSADSENLMKRIRTGPSEEVSFSSVMHTPNVCSQDDLPKVIVRTLNQGSNVMSMDFHPQQQTILLVGTNVGDIGLWEIGSRERLVHKSFKVWDISAASMPLQTALVNDAGISVNRCVWGPDGLMLGVAFSKHIVQIYTYNPNGELRQHLEIDAHAGGVNDIAFAHPNKQLCIVTCGDDKTIKVWDAVTGRRQYTFEGHEAPVYSVCPHYKENIQFIFSTAIDGKIKAWLYDCPRSRVDYDAPGLWCTMMAYSADGTRLFSCGTSKEGESHLVEWNESEGAIKRTYSGFRKRSLGVVQFDTTRNRFLAAGDDFQIKFWDMDATNMLIAVDADGGLPASPRLRFNKEGSLLAVTTSDNGIKILANTDGVRLIRMLESRAIDKNRGPSEPINSKPLLGNSLGPLANVSPAAAPIMERPDRNPAAVSISSLGNMDSSRLLDVKPRISDDVEKILSWKSSDIVDTSQLKALRLPDPVPAVKVARGQIEQASNVRKRLASPPIPSTLTSTMNATTEATRVVEHNLPQPVAPFVPLRNSEDENKKAAAAAVAAKLAASASSAQMLTSVLSSLVAEEAASMNGSLISTGFSSGLPMFSPEKRPKLEKPLPVSDVSSSDVSSTTYFTPLQQQSLTNVPPAPSTSMQPISQANQMQGPFSALPPPPPPPPPLSPATPPTSQYVQSAGMVVMPYGYGANTLPPPPPLPPHVSMSMARPGPQPSGQQQQSATGGYYRPPGIGFYGKVISQQHLQFIDSISAKTLAAHVIRTLMTSRTLRRRLHHGDVDGKKQEHMEASSGLDGLDEPLLGNYEHDDRHSEGDTSEDLWEEERRKEHLHWTLLFSQLIAQWAQWFANIVLGSGSLIGRLLPFSSYTQRGQSNKLLPLSLSPLQLESRIENMFQEGDLQEERLQNLRQRLEVPFDGSRVEHQDALKQLWRLAYPERELPSLKSELWKEMGWQGSDPSTDFRGGGFISLENLIFFAQRYPAYLKTEGLVKAIRDDVRACVGDGTRAEWEYPFAVAGINISFMLAQMLDLQSGKPTSLAGIRFLELLGEDEMAFDNLYCVAFHMMDAQWLAKRASYMEFNDVLKSTRTQLERELALEDVINVRDLPAYNLLKR</sequence>
<protein>
    <submittedName>
        <fullName evidence="7">Protein topless</fullName>
    </submittedName>
</protein>
<proteinExistence type="predicted"/>
<comment type="caution">
    <text evidence="7">The sequence shown here is derived from an EMBL/GenBank/DDBJ whole genome shotgun (WGS) entry which is preliminary data.</text>
</comment>
<evidence type="ECO:0000256" key="3">
    <source>
        <dbReference type="PROSITE-ProRule" id="PRU00221"/>
    </source>
</evidence>
<dbReference type="SMART" id="SM00668">
    <property type="entry name" value="CTLH"/>
    <property type="match status" value="1"/>
</dbReference>
<dbReference type="EMBL" id="PKMF04000078">
    <property type="protein sequence ID" value="KAK7852214.1"/>
    <property type="molecule type" value="Genomic_DNA"/>
</dbReference>
<evidence type="ECO:0000259" key="6">
    <source>
        <dbReference type="PROSITE" id="PS51335"/>
    </source>
</evidence>
<dbReference type="InterPro" id="IPR027728">
    <property type="entry name" value="Topless_fam"/>
</dbReference>
<feature type="region of interest" description="Disordered" evidence="4">
    <location>
        <begin position="886"/>
        <end position="968"/>
    </location>
</feature>
<dbReference type="InterPro" id="IPR006595">
    <property type="entry name" value="CTLH_C"/>
</dbReference>
<evidence type="ECO:0000313" key="8">
    <source>
        <dbReference type="Proteomes" id="UP000237347"/>
    </source>
</evidence>
<gene>
    <name evidence="7" type="primary">TPL_2</name>
    <name evidence="7" type="ORF">CFP56_039803</name>
</gene>
<dbReference type="FunFam" id="2.130.10.10:FF:000558">
    <property type="entry name" value="Topless-related protein 1"/>
    <property type="match status" value="1"/>
</dbReference>
<feature type="compositionally biased region" description="Polar residues" evidence="4">
    <location>
        <begin position="201"/>
        <end position="210"/>
    </location>
</feature>
<dbReference type="PROSITE" id="PS51335">
    <property type="entry name" value="ELMO"/>
    <property type="match status" value="1"/>
</dbReference>
<name>A0AAW0LMQ4_QUESU</name>
<evidence type="ECO:0000256" key="1">
    <source>
        <dbReference type="ARBA" id="ARBA00022574"/>
    </source>
</evidence>
<dbReference type="PROSITE" id="PS50294">
    <property type="entry name" value="WD_REPEATS_REGION"/>
    <property type="match status" value="1"/>
</dbReference>
<dbReference type="PROSITE" id="PS50896">
    <property type="entry name" value="LISH"/>
    <property type="match status" value="1"/>
</dbReference>
<dbReference type="InterPro" id="IPR048419">
    <property type="entry name" value="Topless_Znf"/>
</dbReference>
<dbReference type="GO" id="GO:0006355">
    <property type="term" value="P:regulation of DNA-templated transcription"/>
    <property type="evidence" value="ECO:0007669"/>
    <property type="project" value="InterPro"/>
</dbReference>
<dbReference type="InterPro" id="IPR054532">
    <property type="entry name" value="TPL_SMU1_LisH-like"/>
</dbReference>
<dbReference type="Pfam" id="PF21889">
    <property type="entry name" value="TPR1-like_2nd"/>
    <property type="match status" value="1"/>
</dbReference>
<accession>A0AAW0LMQ4</accession>
<dbReference type="PROSITE" id="PS50082">
    <property type="entry name" value="WD_REPEATS_2"/>
    <property type="match status" value="1"/>
</dbReference>
<evidence type="ECO:0000256" key="2">
    <source>
        <dbReference type="ARBA" id="ARBA00022737"/>
    </source>
</evidence>
<keyword evidence="1 3" id="KW-0853">WD repeat</keyword>
<dbReference type="SMART" id="SM00667">
    <property type="entry name" value="LisH"/>
    <property type="match status" value="1"/>
</dbReference>
<feature type="compositionally biased region" description="Polar residues" evidence="4">
    <location>
        <begin position="911"/>
        <end position="944"/>
    </location>
</feature>